<dbReference type="InterPro" id="IPR050312">
    <property type="entry name" value="IolE/XylAMocC-like"/>
</dbReference>
<dbReference type="InterPro" id="IPR013022">
    <property type="entry name" value="Xyl_isomerase-like_TIM-brl"/>
</dbReference>
<comment type="caution">
    <text evidence="2">The sequence shown here is derived from an EMBL/GenBank/DDBJ whole genome shotgun (WGS) entry which is preliminary data.</text>
</comment>
<evidence type="ECO:0000259" key="1">
    <source>
        <dbReference type="Pfam" id="PF01261"/>
    </source>
</evidence>
<evidence type="ECO:0000313" key="2">
    <source>
        <dbReference type="EMBL" id="OAB44110.1"/>
    </source>
</evidence>
<name>A0A168M1J2_9BACL</name>
<dbReference type="PANTHER" id="PTHR12110">
    <property type="entry name" value="HYDROXYPYRUVATE ISOMERASE"/>
    <property type="match status" value="1"/>
</dbReference>
<sequence>MLKLGLQLYTVREQMEQDFEGTLKAVAELGYKGVEFHDFFGYSSVEVKKLLDENGLVAIGTHTQYQSMLEDLDSIIIYNKEIGNKYIIVPYLSEEQRKWDEVFANLKVLGEKCKEQDMVLLYHNHDFEFTESYGEGKTVFDAMYEEVPASLLEVEMDTCWVYFAGYDPVEYIHKYAGRLPIIHWKDVKKLEDGSPQTVSFGQGEVNLAAIAEAANEVGAEWIVVEQDVCQNLPLESIATSMEWIKNYAKNGGLINV</sequence>
<dbReference type="STRING" id="494026.PGLA_05425"/>
<dbReference type="OrthoDB" id="9798407at2"/>
<dbReference type="InterPro" id="IPR036237">
    <property type="entry name" value="Xyl_isomerase-like_sf"/>
</dbReference>
<keyword evidence="2" id="KW-0413">Isomerase</keyword>
<dbReference type="Proteomes" id="UP000076967">
    <property type="component" value="Unassembled WGS sequence"/>
</dbReference>
<organism evidence="2 3">
    <name type="scientific">Paenibacillus glacialis</name>
    <dbReference type="NCBI Taxonomy" id="494026"/>
    <lineage>
        <taxon>Bacteria</taxon>
        <taxon>Bacillati</taxon>
        <taxon>Bacillota</taxon>
        <taxon>Bacilli</taxon>
        <taxon>Bacillales</taxon>
        <taxon>Paenibacillaceae</taxon>
        <taxon>Paenibacillus</taxon>
    </lineage>
</organism>
<keyword evidence="3" id="KW-1185">Reference proteome</keyword>
<dbReference type="EMBL" id="LVJH01000007">
    <property type="protein sequence ID" value="OAB44110.1"/>
    <property type="molecule type" value="Genomic_DNA"/>
</dbReference>
<dbReference type="RefSeq" id="WP_068529897.1">
    <property type="nucleotide sequence ID" value="NZ_LVJH01000007.1"/>
</dbReference>
<dbReference type="GO" id="GO:0016853">
    <property type="term" value="F:isomerase activity"/>
    <property type="evidence" value="ECO:0007669"/>
    <property type="project" value="UniProtKB-KW"/>
</dbReference>
<evidence type="ECO:0000313" key="3">
    <source>
        <dbReference type="Proteomes" id="UP000076967"/>
    </source>
</evidence>
<feature type="domain" description="Xylose isomerase-like TIM barrel" evidence="1">
    <location>
        <begin position="23"/>
        <end position="246"/>
    </location>
</feature>
<gene>
    <name evidence="2" type="ORF">PGLA_05425</name>
</gene>
<dbReference type="PANTHER" id="PTHR12110:SF41">
    <property type="entry name" value="INOSOSE DEHYDRATASE"/>
    <property type="match status" value="1"/>
</dbReference>
<proteinExistence type="predicted"/>
<dbReference type="Pfam" id="PF01261">
    <property type="entry name" value="AP_endonuc_2"/>
    <property type="match status" value="1"/>
</dbReference>
<reference evidence="2 3" key="1">
    <citation type="submission" date="2016-03" db="EMBL/GenBank/DDBJ databases">
        <title>Draft genome sequence of Paenibacillus glacialis DSM 22343.</title>
        <authorList>
            <person name="Shin S.-K."/>
            <person name="Yi H."/>
        </authorList>
    </citation>
    <scope>NUCLEOTIDE SEQUENCE [LARGE SCALE GENOMIC DNA]</scope>
    <source>
        <strain evidence="2 3">DSM 22343</strain>
    </source>
</reference>
<dbReference type="AlphaFoldDB" id="A0A168M1J2"/>
<dbReference type="Gene3D" id="3.20.20.150">
    <property type="entry name" value="Divalent-metal-dependent TIM barrel enzymes"/>
    <property type="match status" value="1"/>
</dbReference>
<accession>A0A168M1J2</accession>
<dbReference type="SUPFAM" id="SSF51658">
    <property type="entry name" value="Xylose isomerase-like"/>
    <property type="match status" value="1"/>
</dbReference>
<protein>
    <submittedName>
        <fullName evidence="2">Sugar phosphate isomerase</fullName>
    </submittedName>
</protein>